<dbReference type="PANTHER" id="PTHR24180:SF45">
    <property type="entry name" value="POLY [ADP-RIBOSE] POLYMERASE TANKYRASE"/>
    <property type="match status" value="1"/>
</dbReference>
<proteinExistence type="predicted"/>
<dbReference type="InterPro" id="IPR002110">
    <property type="entry name" value="Ankyrin_rpt"/>
</dbReference>
<dbReference type="OrthoDB" id="341259at2759"/>
<reference evidence="4" key="1">
    <citation type="submission" date="2019-04" db="EMBL/GenBank/DDBJ databases">
        <title>Friends and foes A comparative genomics studyof 23 Aspergillus species from section Flavi.</title>
        <authorList>
            <consortium name="DOE Joint Genome Institute"/>
            <person name="Kjaerbolling I."/>
            <person name="Vesth T."/>
            <person name="Frisvad J.C."/>
            <person name="Nybo J.L."/>
            <person name="Theobald S."/>
            <person name="Kildgaard S."/>
            <person name="Isbrandt T."/>
            <person name="Kuo A."/>
            <person name="Sato A."/>
            <person name="Lyhne E.K."/>
            <person name="Kogle M.E."/>
            <person name="Wiebenga A."/>
            <person name="Kun R.S."/>
            <person name="Lubbers R.J."/>
            <person name="Makela M.R."/>
            <person name="Barry K."/>
            <person name="Chovatia M."/>
            <person name="Clum A."/>
            <person name="Daum C."/>
            <person name="Haridas S."/>
            <person name="He G."/>
            <person name="LaButti K."/>
            <person name="Lipzen A."/>
            <person name="Mondo S."/>
            <person name="Riley R."/>
            <person name="Salamov A."/>
            <person name="Simmons B.A."/>
            <person name="Magnuson J.K."/>
            <person name="Henrissat B."/>
            <person name="Mortensen U.H."/>
            <person name="Larsen T.O."/>
            <person name="Devries R.P."/>
            <person name="Grigoriev I.V."/>
            <person name="Machida M."/>
            <person name="Baker S.E."/>
            <person name="Andersen M.R."/>
        </authorList>
    </citation>
    <scope>NUCLEOTIDE SEQUENCE [LARGE SCALE GENOMIC DNA]</scope>
    <source>
        <strain evidence="4">IBT 14317</strain>
    </source>
</reference>
<dbReference type="PANTHER" id="PTHR24180">
    <property type="entry name" value="CYCLIN-DEPENDENT KINASE INHIBITOR 2C-RELATED"/>
    <property type="match status" value="1"/>
</dbReference>
<dbReference type="PROSITE" id="PS50297">
    <property type="entry name" value="ANK_REP_REGION"/>
    <property type="match status" value="1"/>
</dbReference>
<keyword evidence="1" id="KW-0677">Repeat</keyword>
<accession>A0A5N7CM67</accession>
<evidence type="ECO:0000256" key="2">
    <source>
        <dbReference type="ARBA" id="ARBA00023043"/>
    </source>
</evidence>
<protein>
    <submittedName>
        <fullName evidence="4">Ankyrin repeat-containing domain protein</fullName>
    </submittedName>
</protein>
<evidence type="ECO:0000313" key="4">
    <source>
        <dbReference type="EMBL" id="KAE8395296.1"/>
    </source>
</evidence>
<dbReference type="Gene3D" id="1.25.40.20">
    <property type="entry name" value="Ankyrin repeat-containing domain"/>
    <property type="match status" value="2"/>
</dbReference>
<organism evidence="4">
    <name type="scientific">Petromyces alliaceus</name>
    <name type="common">Aspergillus alliaceus</name>
    <dbReference type="NCBI Taxonomy" id="209559"/>
    <lineage>
        <taxon>Eukaryota</taxon>
        <taxon>Fungi</taxon>
        <taxon>Dikarya</taxon>
        <taxon>Ascomycota</taxon>
        <taxon>Pezizomycotina</taxon>
        <taxon>Eurotiomycetes</taxon>
        <taxon>Eurotiomycetidae</taxon>
        <taxon>Eurotiales</taxon>
        <taxon>Aspergillaceae</taxon>
        <taxon>Aspergillus</taxon>
        <taxon>Aspergillus subgen. Circumdati</taxon>
    </lineage>
</organism>
<dbReference type="EMBL" id="ML735219">
    <property type="protein sequence ID" value="KAE8395296.1"/>
    <property type="molecule type" value="Genomic_DNA"/>
</dbReference>
<dbReference type="Pfam" id="PF12796">
    <property type="entry name" value="Ank_2"/>
    <property type="match status" value="1"/>
</dbReference>
<dbReference type="AlphaFoldDB" id="A0A5N7CM67"/>
<gene>
    <name evidence="4" type="ORF">BDV23DRAFT_178817</name>
</gene>
<name>A0A5N7CM67_PETAA</name>
<keyword evidence="2 3" id="KW-0040">ANK repeat</keyword>
<dbReference type="SMART" id="SM00248">
    <property type="entry name" value="ANK"/>
    <property type="match status" value="3"/>
</dbReference>
<sequence length="124" mass="13584">MGPIERRYSEGLTLLAFAARWDYVKSAEVLVSQGASANSVMHGSTTLAIAIDYDSVSMVKFLENGADLNITDIRTSGTRPLLLRAIKKPDGEEDWKGRTPLFFATVKQNLDTMRLLLGHGADPT</sequence>
<dbReference type="Pfam" id="PF00023">
    <property type="entry name" value="Ank"/>
    <property type="match status" value="1"/>
</dbReference>
<evidence type="ECO:0000256" key="3">
    <source>
        <dbReference type="PROSITE-ProRule" id="PRU00023"/>
    </source>
</evidence>
<feature type="repeat" description="ANK" evidence="3">
    <location>
        <begin position="96"/>
        <end position="124"/>
    </location>
</feature>
<dbReference type="PROSITE" id="PS50088">
    <property type="entry name" value="ANK_REPEAT"/>
    <property type="match status" value="1"/>
</dbReference>
<dbReference type="SUPFAM" id="SSF48403">
    <property type="entry name" value="Ankyrin repeat"/>
    <property type="match status" value="1"/>
</dbReference>
<dbReference type="InterPro" id="IPR036770">
    <property type="entry name" value="Ankyrin_rpt-contain_sf"/>
</dbReference>
<dbReference type="InterPro" id="IPR051637">
    <property type="entry name" value="Ank_repeat_dom-contain_49"/>
</dbReference>
<dbReference type="Proteomes" id="UP000326877">
    <property type="component" value="Unassembled WGS sequence"/>
</dbReference>
<evidence type="ECO:0000256" key="1">
    <source>
        <dbReference type="ARBA" id="ARBA00022737"/>
    </source>
</evidence>